<keyword evidence="1" id="KW-0143">Chaperone</keyword>
<evidence type="ECO:0000256" key="1">
    <source>
        <dbReference type="ARBA" id="ARBA00023186"/>
    </source>
</evidence>
<dbReference type="SMART" id="SM00271">
    <property type="entry name" value="DnaJ"/>
    <property type="match status" value="1"/>
</dbReference>
<dbReference type="PANTHER" id="PTHR24078">
    <property type="entry name" value="DNAJ HOMOLOG SUBFAMILY C MEMBER"/>
    <property type="match status" value="1"/>
</dbReference>
<dbReference type="OrthoDB" id="10250354at2759"/>
<dbReference type="InterPro" id="IPR001623">
    <property type="entry name" value="DnaJ_domain"/>
</dbReference>
<evidence type="ECO:0000313" key="3">
    <source>
        <dbReference type="EnsemblMetazoa" id="CLYHEMP008276.1"/>
    </source>
</evidence>
<dbReference type="Pfam" id="PF00226">
    <property type="entry name" value="DnaJ"/>
    <property type="match status" value="1"/>
</dbReference>
<reference evidence="3" key="1">
    <citation type="submission" date="2021-01" db="UniProtKB">
        <authorList>
            <consortium name="EnsemblMetazoa"/>
        </authorList>
    </citation>
    <scope>IDENTIFICATION</scope>
</reference>
<keyword evidence="4" id="KW-1185">Reference proteome</keyword>
<dbReference type="Proteomes" id="UP000594262">
    <property type="component" value="Unplaced"/>
</dbReference>
<name>A0A7M5V268_9CNID</name>
<dbReference type="Gene3D" id="2.60.260.20">
    <property type="entry name" value="Urease metallochaperone UreE, N-terminal domain"/>
    <property type="match status" value="1"/>
</dbReference>
<organism evidence="3 4">
    <name type="scientific">Clytia hemisphaerica</name>
    <dbReference type="NCBI Taxonomy" id="252671"/>
    <lineage>
        <taxon>Eukaryota</taxon>
        <taxon>Metazoa</taxon>
        <taxon>Cnidaria</taxon>
        <taxon>Hydrozoa</taxon>
        <taxon>Hydroidolina</taxon>
        <taxon>Leptothecata</taxon>
        <taxon>Obeliida</taxon>
        <taxon>Clytiidae</taxon>
        <taxon>Clytia</taxon>
    </lineage>
</organism>
<evidence type="ECO:0000259" key="2">
    <source>
        <dbReference type="PROSITE" id="PS50076"/>
    </source>
</evidence>
<evidence type="ECO:0000313" key="4">
    <source>
        <dbReference type="Proteomes" id="UP000594262"/>
    </source>
</evidence>
<dbReference type="AlphaFoldDB" id="A0A7M5V268"/>
<dbReference type="CDD" id="cd06257">
    <property type="entry name" value="DnaJ"/>
    <property type="match status" value="1"/>
</dbReference>
<dbReference type="SUPFAM" id="SSF46565">
    <property type="entry name" value="Chaperone J-domain"/>
    <property type="match status" value="1"/>
</dbReference>
<dbReference type="PANTHER" id="PTHR24078:SF553">
    <property type="entry name" value="DNAJ HOMOLOG SUBFAMILY B MEMBER 5"/>
    <property type="match status" value="1"/>
</dbReference>
<feature type="domain" description="J" evidence="2">
    <location>
        <begin position="4"/>
        <end position="68"/>
    </location>
</feature>
<dbReference type="InterPro" id="IPR018253">
    <property type="entry name" value="DnaJ_domain_CS"/>
</dbReference>
<dbReference type="GO" id="GO:0051082">
    <property type="term" value="F:unfolded protein binding"/>
    <property type="evidence" value="ECO:0007669"/>
    <property type="project" value="TreeGrafter"/>
</dbReference>
<dbReference type="InterPro" id="IPR036869">
    <property type="entry name" value="J_dom_sf"/>
</dbReference>
<accession>A0A7M5V268</accession>
<dbReference type="InterPro" id="IPR051339">
    <property type="entry name" value="DnaJ_subfamily_B"/>
</dbReference>
<dbReference type="Gene3D" id="1.10.287.110">
    <property type="entry name" value="DnaJ domain"/>
    <property type="match status" value="1"/>
</dbReference>
<dbReference type="PROSITE" id="PS50076">
    <property type="entry name" value="DNAJ_2"/>
    <property type="match status" value="1"/>
</dbReference>
<protein>
    <recommendedName>
        <fullName evidence="2">J domain-containing protein</fullName>
    </recommendedName>
</protein>
<sequence length="229" mass="25115">MGKDYYNILGVSKTVDAVALKKAYRKLALKYHPDKNKTPGAEEKFKEISEAYEVLSDKDKRAIYDQYGEEGLKGGIPGGNAGGQFNGSGPNFTSFNFGGGNGGFRKFSFSNNDAFNTFSKTFGSDFGFGDMFGNLGGGSGGFSSMGGGGRRQHSPNSFMFSQEEPMDYEDFGGGHSAKRQKKQDEPIFKNLFISYEDLMTGCTKKLKITRQVMNPDGGSMREVMKKSWL</sequence>
<dbReference type="PRINTS" id="PR00625">
    <property type="entry name" value="JDOMAIN"/>
</dbReference>
<dbReference type="EnsemblMetazoa" id="CLYHEMT008276.1">
    <property type="protein sequence ID" value="CLYHEMP008276.1"/>
    <property type="gene ID" value="CLYHEMG008276"/>
</dbReference>
<dbReference type="GO" id="GO:0005829">
    <property type="term" value="C:cytosol"/>
    <property type="evidence" value="ECO:0007669"/>
    <property type="project" value="TreeGrafter"/>
</dbReference>
<dbReference type="PROSITE" id="PS00636">
    <property type="entry name" value="DNAJ_1"/>
    <property type="match status" value="1"/>
</dbReference>
<dbReference type="GO" id="GO:0051087">
    <property type="term" value="F:protein-folding chaperone binding"/>
    <property type="evidence" value="ECO:0007669"/>
    <property type="project" value="TreeGrafter"/>
</dbReference>
<proteinExistence type="predicted"/>